<dbReference type="Proteomes" id="UP001623349">
    <property type="component" value="Unassembled WGS sequence"/>
</dbReference>
<keyword evidence="2" id="KW-1185">Reference proteome</keyword>
<accession>A0ABQ0FMX0</accession>
<proteinExistence type="predicted"/>
<reference evidence="1 2" key="1">
    <citation type="submission" date="2024-08" db="EMBL/GenBank/DDBJ databases">
        <title>The draft genome of Apodemus speciosus.</title>
        <authorList>
            <person name="Nabeshima K."/>
            <person name="Suzuki S."/>
            <person name="Onuma M."/>
        </authorList>
    </citation>
    <scope>NUCLEOTIDE SEQUENCE [LARGE SCALE GENOMIC DNA]</scope>
    <source>
        <strain evidence="1">IB14-021</strain>
    </source>
</reference>
<sequence>MLFPECYPYGPLQAPPQRNIMNMRNPGRPLQNI</sequence>
<gene>
    <name evidence="1" type="ORF">APTSU1_001582700</name>
</gene>
<organism evidence="1 2">
    <name type="scientific">Apodemus speciosus</name>
    <name type="common">Large Japanese field mouse</name>
    <dbReference type="NCBI Taxonomy" id="105296"/>
    <lineage>
        <taxon>Eukaryota</taxon>
        <taxon>Metazoa</taxon>
        <taxon>Chordata</taxon>
        <taxon>Craniata</taxon>
        <taxon>Vertebrata</taxon>
        <taxon>Euteleostomi</taxon>
        <taxon>Mammalia</taxon>
        <taxon>Eutheria</taxon>
        <taxon>Euarchontoglires</taxon>
        <taxon>Glires</taxon>
        <taxon>Rodentia</taxon>
        <taxon>Myomorpha</taxon>
        <taxon>Muroidea</taxon>
        <taxon>Muridae</taxon>
        <taxon>Murinae</taxon>
        <taxon>Apodemus</taxon>
    </lineage>
</organism>
<evidence type="ECO:0000313" key="1">
    <source>
        <dbReference type="EMBL" id="GAB1300589.1"/>
    </source>
</evidence>
<evidence type="ECO:0000313" key="2">
    <source>
        <dbReference type="Proteomes" id="UP001623349"/>
    </source>
</evidence>
<dbReference type="EMBL" id="BAAFST010000017">
    <property type="protein sequence ID" value="GAB1300589.1"/>
    <property type="molecule type" value="Genomic_DNA"/>
</dbReference>
<comment type="caution">
    <text evidence="1">The sequence shown here is derived from an EMBL/GenBank/DDBJ whole genome shotgun (WGS) entry which is preliminary data.</text>
</comment>
<name>A0ABQ0FMX0_APOSI</name>
<protein>
    <submittedName>
        <fullName evidence="1">Uncharacterized protein</fullName>
    </submittedName>
</protein>